<dbReference type="EMBL" id="JAXCLW010000001">
    <property type="protein sequence ID" value="MDY0881510.1"/>
    <property type="molecule type" value="Genomic_DNA"/>
</dbReference>
<reference evidence="2 3" key="1">
    <citation type="journal article" date="2016" name="Antonie Van Leeuwenhoek">
        <title>Dongia soli sp. nov., isolated from soil from Dokdo, Korea.</title>
        <authorList>
            <person name="Kim D.U."/>
            <person name="Lee H."/>
            <person name="Kim H."/>
            <person name="Kim S.G."/>
            <person name="Ka J.O."/>
        </authorList>
    </citation>
    <scope>NUCLEOTIDE SEQUENCE [LARGE SCALE GENOMIC DNA]</scope>
    <source>
        <strain evidence="2 3">D78</strain>
    </source>
</reference>
<evidence type="ECO:0000313" key="3">
    <source>
        <dbReference type="Proteomes" id="UP001279642"/>
    </source>
</evidence>
<evidence type="ECO:0000259" key="1">
    <source>
        <dbReference type="Pfam" id="PF10030"/>
    </source>
</evidence>
<dbReference type="InterPro" id="IPR019262">
    <property type="entry name" value="DUF2272"/>
</dbReference>
<accession>A0ABU5E7A3</accession>
<evidence type="ECO:0000313" key="2">
    <source>
        <dbReference type="EMBL" id="MDY0881510.1"/>
    </source>
</evidence>
<gene>
    <name evidence="2" type="ORF">SMD27_01510</name>
</gene>
<feature type="domain" description="DUF2272" evidence="1">
    <location>
        <begin position="112"/>
        <end position="237"/>
    </location>
</feature>
<comment type="caution">
    <text evidence="2">The sequence shown here is derived from an EMBL/GenBank/DDBJ whole genome shotgun (WGS) entry which is preliminary data.</text>
</comment>
<proteinExistence type="predicted"/>
<name>A0ABU5E7A3_9PROT</name>
<dbReference type="Pfam" id="PF10030">
    <property type="entry name" value="DUF2272"/>
    <property type="match status" value="1"/>
</dbReference>
<dbReference type="Proteomes" id="UP001279642">
    <property type="component" value="Unassembled WGS sequence"/>
</dbReference>
<dbReference type="RefSeq" id="WP_320506570.1">
    <property type="nucleotide sequence ID" value="NZ_JAXCLW010000001.1"/>
</dbReference>
<organism evidence="2 3">
    <name type="scientific">Dongia soli</name>
    <dbReference type="NCBI Taxonomy" id="600628"/>
    <lineage>
        <taxon>Bacteria</taxon>
        <taxon>Pseudomonadati</taxon>
        <taxon>Pseudomonadota</taxon>
        <taxon>Alphaproteobacteria</taxon>
        <taxon>Rhodospirillales</taxon>
        <taxon>Dongiaceae</taxon>
        <taxon>Dongia</taxon>
    </lineage>
</organism>
<keyword evidence="3" id="KW-1185">Reference proteome</keyword>
<protein>
    <submittedName>
        <fullName evidence="2">DUF2272 domain-containing protein</fullName>
    </submittedName>
</protein>
<sequence>MTVHRPEAKRKALRDLIANPRWRVKLYIVAALFSLAACAAPSPVGMPDPAVVRANLLSLADQEWRAFGEQVIYIDNGRERIDPVGAWEDERRGAPLVAKYWEAVGEDYSGYDCDKPWSAAFISWLMQSAGVPAEIFPPSGLHADYLRAAIAHSTQANALFIPHDPTDYPPKPGDLICASRAGTRIISYLDVPADALLHCDLVVETGAGRLVSIGGNVRNSVSKTVRPIGPDGRLAGAGDRPWFLVLALRSAPSPVAVSRLAAVGAGVRAGAE</sequence>